<organism evidence="2 3">
    <name type="scientific">Obba rivulosa</name>
    <dbReference type="NCBI Taxonomy" id="1052685"/>
    <lineage>
        <taxon>Eukaryota</taxon>
        <taxon>Fungi</taxon>
        <taxon>Dikarya</taxon>
        <taxon>Basidiomycota</taxon>
        <taxon>Agaricomycotina</taxon>
        <taxon>Agaricomycetes</taxon>
        <taxon>Polyporales</taxon>
        <taxon>Gelatoporiaceae</taxon>
        <taxon>Obba</taxon>
    </lineage>
</organism>
<protein>
    <submittedName>
        <fullName evidence="2">Uncharacterized protein</fullName>
    </submittedName>
</protein>
<proteinExistence type="predicted"/>
<accession>A0A8E2AS67</accession>
<sequence>MPLFKKHNNNGANATDRNAVERDVARAEQRPGAGQNQDLAHNNRAGVNDASTNNNWAPGTGAGTGNGAGYNSQAGGPGAQGYPAQGNWDNTNAGGPGYNADYNNGTGPTAANSRIPPTGAINQTQQTSGGGGGGRLAGKMEHAVGTMVGSQALKEKGLQKEQEADAFKTQSMELAEAERLEREAMLRRERAVAHGAHPANKNLGGAQNVDQNLQTGARGY</sequence>
<dbReference type="OrthoDB" id="2590620at2759"/>
<reference evidence="2 3" key="1">
    <citation type="submission" date="2016-07" db="EMBL/GenBank/DDBJ databases">
        <title>Draft genome of the white-rot fungus Obba rivulosa 3A-2.</title>
        <authorList>
            <consortium name="DOE Joint Genome Institute"/>
            <person name="Miettinen O."/>
            <person name="Riley R."/>
            <person name="Acob R."/>
            <person name="Barry K."/>
            <person name="Cullen D."/>
            <person name="De Vries R."/>
            <person name="Hainaut M."/>
            <person name="Hatakka A."/>
            <person name="Henrissat B."/>
            <person name="Hilden K."/>
            <person name="Kuo R."/>
            <person name="Labutti K."/>
            <person name="Lipzen A."/>
            <person name="Makela M.R."/>
            <person name="Sandor L."/>
            <person name="Spatafora J.W."/>
            <person name="Grigoriev I.V."/>
            <person name="Hibbett D.S."/>
        </authorList>
    </citation>
    <scope>NUCLEOTIDE SEQUENCE [LARGE SCALE GENOMIC DNA]</scope>
    <source>
        <strain evidence="2 3">3A-2</strain>
    </source>
</reference>
<feature type="region of interest" description="Disordered" evidence="1">
    <location>
        <begin position="1"/>
        <end position="135"/>
    </location>
</feature>
<feature type="region of interest" description="Disordered" evidence="1">
    <location>
        <begin position="196"/>
        <end position="220"/>
    </location>
</feature>
<dbReference type="Proteomes" id="UP000250043">
    <property type="component" value="Unassembled WGS sequence"/>
</dbReference>
<feature type="compositionally biased region" description="Polar residues" evidence="1">
    <location>
        <begin position="208"/>
        <end position="220"/>
    </location>
</feature>
<evidence type="ECO:0000313" key="2">
    <source>
        <dbReference type="EMBL" id="OCH89631.1"/>
    </source>
</evidence>
<keyword evidence="3" id="KW-1185">Reference proteome</keyword>
<feature type="compositionally biased region" description="Low complexity" evidence="1">
    <location>
        <begin position="69"/>
        <end position="86"/>
    </location>
</feature>
<feature type="compositionally biased region" description="Basic and acidic residues" evidence="1">
    <location>
        <begin position="18"/>
        <end position="29"/>
    </location>
</feature>
<dbReference type="AlphaFoldDB" id="A0A8E2AS67"/>
<gene>
    <name evidence="2" type="ORF">OBBRIDRAFT_835644</name>
</gene>
<feature type="compositionally biased region" description="Polar residues" evidence="1">
    <location>
        <begin position="101"/>
        <end position="112"/>
    </location>
</feature>
<name>A0A8E2AS67_9APHY</name>
<evidence type="ECO:0000313" key="3">
    <source>
        <dbReference type="Proteomes" id="UP000250043"/>
    </source>
</evidence>
<dbReference type="EMBL" id="KV722422">
    <property type="protein sequence ID" value="OCH89631.1"/>
    <property type="molecule type" value="Genomic_DNA"/>
</dbReference>
<evidence type="ECO:0000256" key="1">
    <source>
        <dbReference type="SAM" id="MobiDB-lite"/>
    </source>
</evidence>